<gene>
    <name evidence="9" type="ORF">FG476_10255</name>
    <name evidence="8" type="ORF">LOK82_08930</name>
</gene>
<keyword evidence="6 9" id="KW-0012">Acyltransferase</keyword>
<evidence type="ECO:0000256" key="4">
    <source>
        <dbReference type="ARBA" id="ARBA00022679"/>
    </source>
</evidence>
<dbReference type="RefSeq" id="WP_004083860.1">
    <property type="nucleotide sequence ID" value="NZ_CP047134.1"/>
</dbReference>
<dbReference type="NCBIfam" id="NF006438">
    <property type="entry name" value="PRK08734.1"/>
    <property type="match status" value="1"/>
</dbReference>
<proteinExistence type="predicted"/>
<evidence type="ECO:0000313" key="10">
    <source>
        <dbReference type="Proteomes" id="UP000474061"/>
    </source>
</evidence>
<evidence type="ECO:0000256" key="1">
    <source>
        <dbReference type="ARBA" id="ARBA00004533"/>
    </source>
</evidence>
<keyword evidence="4" id="KW-0808">Transferase</keyword>
<evidence type="ECO:0000256" key="6">
    <source>
        <dbReference type="ARBA" id="ARBA00023315"/>
    </source>
</evidence>
<keyword evidence="3" id="KW-0997">Cell inner membrane</keyword>
<dbReference type="AlphaFoldDB" id="A0A9Q4QTU0"/>
<dbReference type="EMBL" id="VDCJ01000351">
    <property type="protein sequence ID" value="MRU24418.1"/>
    <property type="molecule type" value="Genomic_DNA"/>
</dbReference>
<reference evidence="8" key="4">
    <citation type="journal article" date="2023" name="Commun. Biol.">
        <title>Suspicions of two bridgehead invasions of Xylella fastidiosa subsp. multiplex in France.</title>
        <authorList>
            <person name="Dupas E."/>
            <person name="Durand K."/>
            <person name="Rieux A."/>
            <person name="Briand M."/>
            <person name="Pruvost O."/>
            <person name="Cunty A."/>
            <person name="Denance N."/>
            <person name="Donnadieu C."/>
            <person name="Legendre B."/>
            <person name="Lopez-Roques C."/>
            <person name="Cesbron S."/>
            <person name="Ravigne V."/>
            <person name="Jacques M.A."/>
        </authorList>
    </citation>
    <scope>NUCLEOTIDE SEQUENCE</scope>
    <source>
        <strain evidence="8">CFBP8070</strain>
    </source>
</reference>
<organism evidence="9 10">
    <name type="scientific">Xylella fastidiosa subsp. multiplex</name>
    <dbReference type="NCBI Taxonomy" id="644357"/>
    <lineage>
        <taxon>Bacteria</taxon>
        <taxon>Pseudomonadati</taxon>
        <taxon>Pseudomonadota</taxon>
        <taxon>Gammaproteobacteria</taxon>
        <taxon>Lysobacterales</taxon>
        <taxon>Lysobacteraceae</taxon>
        <taxon>Xylella</taxon>
    </lineage>
</organism>
<reference evidence="8" key="3">
    <citation type="submission" date="2021-11" db="EMBL/GenBank/DDBJ databases">
        <authorList>
            <person name="Denance N."/>
            <person name="Briand M."/>
            <person name="Dupas E."/>
            <person name="Durand K."/>
            <person name="Legendre B."/>
            <person name="Cunty A."/>
            <person name="Donnadieu C."/>
            <person name="Lopez Roques C."/>
            <person name="Cesbron S."/>
            <person name="Jacques M.A."/>
        </authorList>
    </citation>
    <scope>NUCLEOTIDE SEQUENCE</scope>
    <source>
        <strain evidence="8">CFBP8070</strain>
    </source>
</reference>
<feature type="region of interest" description="Disordered" evidence="7">
    <location>
        <begin position="291"/>
        <end position="316"/>
    </location>
</feature>
<dbReference type="Proteomes" id="UP001220702">
    <property type="component" value="Unassembled WGS sequence"/>
</dbReference>
<comment type="subcellular location">
    <subcellularLocation>
        <location evidence="1">Cell inner membrane</location>
    </subcellularLocation>
</comment>
<dbReference type="InterPro" id="IPR004960">
    <property type="entry name" value="LipA_acyltrans"/>
</dbReference>
<keyword evidence="5" id="KW-0472">Membrane</keyword>
<evidence type="ECO:0000313" key="8">
    <source>
        <dbReference type="EMBL" id="MDC6408744.1"/>
    </source>
</evidence>
<reference evidence="9" key="2">
    <citation type="journal article" date="2020" name="Appl. Environ. Microbiol.">
        <title>Multiple intercontinental introductions associated with the emergence of a plant pathogen in Europe.</title>
        <authorList>
            <person name="Landa B.B."/>
            <person name="Castillo A.I."/>
            <person name="Giampetruzzi A."/>
            <person name="Kahn A."/>
            <person name="Roman-Ecija M."/>
            <person name="Velasco-Amo M.P."/>
            <person name="Navas-Cortes J.A."/>
            <person name="Marco-Noales E."/>
            <person name="Barbe S."/>
            <person name="Moralejo E."/>
            <person name="Coletta-Filho H.D."/>
            <person name="Saldarelli P."/>
            <person name="Saponari M."/>
            <person name="Almeida R.P.P."/>
        </authorList>
    </citation>
    <scope>NUCLEOTIDE SEQUENCE</scope>
    <source>
        <strain evidence="9">XYL1981</strain>
    </source>
</reference>
<sequence length="316" mass="36230">MNANSKIRWLYRVASLVGHIPWPLLKRLSDLIAYCWLCLNARESRVTQRNLELTYPELSPQEHTHLHHQIIYSTVRQAFEMLHIWTHPEIENLARLREYHGVDLYSAALARNRGMIIVVPHFGNWELLKQYLSDLAPLTLMYRPANSAVLDGFLQRVRGGNNVHQVRAEGMAVRHLFKVLKNGGTIGILPDQQPKIGEGVFAPFFGIEALTMTLIQRLAERTGATVLYAWCERISPHLEFALHMEHADPAVADPDPLIAATALNAGIERIARRDPTQYQWTYKRYSLRPPDSGEHNPYEIKHQSHSIAKTLKHPDR</sequence>
<evidence type="ECO:0000256" key="2">
    <source>
        <dbReference type="ARBA" id="ARBA00022475"/>
    </source>
</evidence>
<dbReference type="EMBL" id="JAJKGN010000001">
    <property type="protein sequence ID" value="MDC6408744.1"/>
    <property type="molecule type" value="Genomic_DNA"/>
</dbReference>
<name>A0A9Q4QTU0_XYLFS</name>
<evidence type="ECO:0000256" key="7">
    <source>
        <dbReference type="SAM" id="MobiDB-lite"/>
    </source>
</evidence>
<protein>
    <submittedName>
        <fullName evidence="9">Lauroyl acyltransferase</fullName>
    </submittedName>
</protein>
<feature type="compositionally biased region" description="Basic and acidic residues" evidence="7">
    <location>
        <begin position="291"/>
        <end position="302"/>
    </location>
</feature>
<reference evidence="9" key="1">
    <citation type="submission" date="2019-05" db="EMBL/GenBank/DDBJ databases">
        <authorList>
            <person name="Castillo A."/>
            <person name="Giampetruzzi A."/>
            <person name="Landa B."/>
            <person name="Saponari M."/>
            <person name="Almeida R.P.P."/>
            <person name="Moralejo E."/>
            <person name="Marco-Noales E."/>
            <person name="Velasco-Amo M.P."/>
            <person name="Roman-Ecija M."/>
            <person name="Navarro I."/>
            <person name="Monterde A."/>
            <person name="Barbe S."/>
        </authorList>
    </citation>
    <scope>NUCLEOTIDE SEQUENCE</scope>
    <source>
        <strain evidence="9">XYL1981</strain>
    </source>
</reference>
<dbReference type="GO" id="GO:0005886">
    <property type="term" value="C:plasma membrane"/>
    <property type="evidence" value="ECO:0007669"/>
    <property type="project" value="UniProtKB-SubCell"/>
</dbReference>
<dbReference type="PIRSF" id="PIRSF026649">
    <property type="entry name" value="MsbB"/>
    <property type="match status" value="1"/>
</dbReference>
<comment type="caution">
    <text evidence="9">The sequence shown here is derived from an EMBL/GenBank/DDBJ whole genome shotgun (WGS) entry which is preliminary data.</text>
</comment>
<dbReference type="PANTHER" id="PTHR30606">
    <property type="entry name" value="LIPID A BIOSYNTHESIS LAUROYL ACYLTRANSFERASE"/>
    <property type="match status" value="1"/>
</dbReference>
<dbReference type="Pfam" id="PF03279">
    <property type="entry name" value="Lip_A_acyltrans"/>
    <property type="match status" value="1"/>
</dbReference>
<evidence type="ECO:0000256" key="5">
    <source>
        <dbReference type="ARBA" id="ARBA00023136"/>
    </source>
</evidence>
<accession>A0A9Q4QTU0</accession>
<dbReference type="GO" id="GO:0009247">
    <property type="term" value="P:glycolipid biosynthetic process"/>
    <property type="evidence" value="ECO:0007669"/>
    <property type="project" value="UniProtKB-ARBA"/>
</dbReference>
<dbReference type="GO" id="GO:0016746">
    <property type="term" value="F:acyltransferase activity"/>
    <property type="evidence" value="ECO:0007669"/>
    <property type="project" value="UniProtKB-KW"/>
</dbReference>
<dbReference type="PANTHER" id="PTHR30606:SF10">
    <property type="entry name" value="PHOSPHATIDYLINOSITOL MANNOSIDE ACYLTRANSFERASE"/>
    <property type="match status" value="1"/>
</dbReference>
<dbReference type="CDD" id="cd07984">
    <property type="entry name" value="LPLAT_LABLAT-like"/>
    <property type="match status" value="1"/>
</dbReference>
<evidence type="ECO:0000256" key="3">
    <source>
        <dbReference type="ARBA" id="ARBA00022519"/>
    </source>
</evidence>
<evidence type="ECO:0000313" key="9">
    <source>
        <dbReference type="EMBL" id="MRU24418.1"/>
    </source>
</evidence>
<keyword evidence="2" id="KW-1003">Cell membrane</keyword>
<dbReference type="Proteomes" id="UP000474061">
    <property type="component" value="Unassembled WGS sequence"/>
</dbReference>